<comment type="caution">
    <text evidence="1">The sequence shown here is derived from an EMBL/GenBank/DDBJ whole genome shotgun (WGS) entry which is preliminary data.</text>
</comment>
<keyword evidence="2" id="KW-1185">Reference proteome</keyword>
<organism evidence="1 2">
    <name type="scientific">Rhodoblastus sphagnicola</name>
    <dbReference type="NCBI Taxonomy" id="333368"/>
    <lineage>
        <taxon>Bacteria</taxon>
        <taxon>Pseudomonadati</taxon>
        <taxon>Pseudomonadota</taxon>
        <taxon>Alphaproteobacteria</taxon>
        <taxon>Hyphomicrobiales</taxon>
        <taxon>Rhodoblastaceae</taxon>
        <taxon>Rhodoblastus</taxon>
    </lineage>
</organism>
<reference evidence="1 2" key="1">
    <citation type="journal article" date="2018" name="Arch. Microbiol.">
        <title>New insights into the metabolic potential of the phototrophic purple bacterium Rhodopila globiformis DSM 161(T) from its draft genome sequence and evidence for a vanadium-dependent nitrogenase.</title>
        <authorList>
            <person name="Imhoff J.F."/>
            <person name="Rahn T."/>
            <person name="Kunzel S."/>
            <person name="Neulinger S.C."/>
        </authorList>
    </citation>
    <scope>NUCLEOTIDE SEQUENCE [LARGE SCALE GENOMIC DNA]</scope>
    <source>
        <strain evidence="1 2">DSM 16996</strain>
    </source>
</reference>
<evidence type="ECO:0000313" key="2">
    <source>
        <dbReference type="Proteomes" id="UP000239089"/>
    </source>
</evidence>
<sequence>MIQKNDLLHMVQTPRCFASNAAGCRRGDVTRHSKLEFDGELYGHGDGFGVAFDDVRCRRNRPRI</sequence>
<dbReference type="EMBL" id="NHSJ01000011">
    <property type="protein sequence ID" value="PPQ33852.1"/>
    <property type="molecule type" value="Genomic_DNA"/>
</dbReference>
<dbReference type="AlphaFoldDB" id="A0A2S6NGT7"/>
<gene>
    <name evidence="1" type="ORF">CCR94_00535</name>
</gene>
<protein>
    <submittedName>
        <fullName evidence="1">Uncharacterized protein</fullName>
    </submittedName>
</protein>
<dbReference type="Proteomes" id="UP000239089">
    <property type="component" value="Unassembled WGS sequence"/>
</dbReference>
<proteinExistence type="predicted"/>
<accession>A0A2S6NGT7</accession>
<name>A0A2S6NGT7_9HYPH</name>
<evidence type="ECO:0000313" key="1">
    <source>
        <dbReference type="EMBL" id="PPQ33852.1"/>
    </source>
</evidence>